<accession>A0A2R5L4V2</accession>
<keyword evidence="1" id="KW-1133">Transmembrane helix</keyword>
<protein>
    <submittedName>
        <fullName evidence="2">Putative secreted protein</fullName>
    </submittedName>
</protein>
<organism evidence="2">
    <name type="scientific">Ornithodoros turicata</name>
    <dbReference type="NCBI Taxonomy" id="34597"/>
    <lineage>
        <taxon>Eukaryota</taxon>
        <taxon>Metazoa</taxon>
        <taxon>Ecdysozoa</taxon>
        <taxon>Arthropoda</taxon>
        <taxon>Chelicerata</taxon>
        <taxon>Arachnida</taxon>
        <taxon>Acari</taxon>
        <taxon>Parasitiformes</taxon>
        <taxon>Ixodida</taxon>
        <taxon>Ixodoidea</taxon>
        <taxon>Argasidae</taxon>
        <taxon>Ornithodorinae</taxon>
        <taxon>Ornithodoros</taxon>
    </lineage>
</organism>
<dbReference type="EMBL" id="GGLE01000392">
    <property type="protein sequence ID" value="MBY04518.1"/>
    <property type="molecule type" value="Transcribed_RNA"/>
</dbReference>
<dbReference type="RefSeq" id="XP_064472189.1">
    <property type="nucleotide sequence ID" value="XM_064616119.1"/>
</dbReference>
<feature type="transmembrane region" description="Helical" evidence="1">
    <location>
        <begin position="12"/>
        <end position="35"/>
    </location>
</feature>
<dbReference type="RefSeq" id="XP_064472187.1">
    <property type="nucleotide sequence ID" value="XM_064616117.1"/>
</dbReference>
<evidence type="ECO:0000256" key="1">
    <source>
        <dbReference type="SAM" id="Phobius"/>
    </source>
</evidence>
<sequence length="335" mass="36357">MTSELSSRSHCHLAFVSLALGFLVIWMAGLAGVLICKTLKDEATAKEAADIFQAHEDVAKITFALGHEMVSTVDWLLSDTGGDERTLTVTWQMSDAVLNTVPSTGTTMGHLALFRQTVRRSSTSPLETTSFYLGLAESVVAHCLRLDALGQPAAGLAYAIFLRGMALRFAQLALGTIYVRSELPVNATQYLRLEASSEELMETAFQLSPRARAKWWDLQERAPKQALSDVGEDMASGSSRRHHLAAAFLEEAKEQVALLLLARETLNGTLASWTASQARTARATLTFHSSVAGVALLAVVICLIGVIWSFRRLGASASRPEDEAPVLPPKPHCYM</sequence>
<feature type="transmembrane region" description="Helical" evidence="1">
    <location>
        <begin position="287"/>
        <end position="310"/>
    </location>
</feature>
<keyword evidence="1" id="KW-0472">Membrane</keyword>
<evidence type="ECO:0000313" key="2">
    <source>
        <dbReference type="EMBL" id="MBY04518.1"/>
    </source>
</evidence>
<name>A0A2R5L4V2_9ACAR</name>
<dbReference type="RefSeq" id="XP_064472188.1">
    <property type="nucleotide sequence ID" value="XM_064616118.1"/>
</dbReference>
<dbReference type="GeneID" id="135386291"/>
<dbReference type="AlphaFoldDB" id="A0A2R5L4V2"/>
<dbReference type="KEGG" id="oti:135386291"/>
<reference evidence="2" key="1">
    <citation type="submission" date="2018-03" db="EMBL/GenBank/DDBJ databases">
        <title>The relapsing fever spirochete Borrelia turicatae persists in the highly oxidative environment of its soft-bodied tick vector.</title>
        <authorList>
            <person name="Bourret T.J."/>
            <person name="Boyle W.K."/>
            <person name="Valenzuela J.G."/>
            <person name="Oliveira F."/>
            <person name="Lopez J.E."/>
        </authorList>
    </citation>
    <scope>NUCLEOTIDE SEQUENCE</scope>
    <source>
        <strain evidence="2">Kansas strain/isolate</strain>
        <tissue evidence="2">Salivary glands</tissue>
    </source>
</reference>
<proteinExistence type="predicted"/>
<keyword evidence="1" id="KW-0812">Transmembrane</keyword>